<keyword evidence="9" id="KW-0479">Metal-binding</keyword>
<dbReference type="InterPro" id="IPR017459">
    <property type="entry name" value="Glycosyl_Trfase_fam3_N_dom"/>
</dbReference>
<dbReference type="PANTHER" id="PTHR43285">
    <property type="entry name" value="ANTHRANILATE PHOSPHORIBOSYLTRANSFERASE"/>
    <property type="match status" value="1"/>
</dbReference>
<feature type="binding site" evidence="9">
    <location>
        <position position="235"/>
    </location>
    <ligand>
        <name>Mg(2+)</name>
        <dbReference type="ChEBI" id="CHEBI:18420"/>
        <label>2</label>
    </ligand>
</feature>
<organism evidence="12 13">
    <name type="scientific">Naumannella cuiyingiana</name>
    <dbReference type="NCBI Taxonomy" id="1347891"/>
    <lineage>
        <taxon>Bacteria</taxon>
        <taxon>Bacillati</taxon>
        <taxon>Actinomycetota</taxon>
        <taxon>Actinomycetes</taxon>
        <taxon>Propionibacteriales</taxon>
        <taxon>Propionibacteriaceae</taxon>
        <taxon>Naumannella</taxon>
    </lineage>
</organism>
<dbReference type="Pfam" id="PF00591">
    <property type="entry name" value="Glycos_transf_3"/>
    <property type="match status" value="1"/>
</dbReference>
<dbReference type="FunFam" id="3.40.1030.10:FF:000002">
    <property type="entry name" value="Anthranilate phosphoribosyltransferase"/>
    <property type="match status" value="1"/>
</dbReference>
<feature type="binding site" evidence="9">
    <location>
        <begin position="118"/>
        <end position="126"/>
    </location>
    <ligand>
        <name>5-phospho-alpha-D-ribose 1-diphosphate</name>
        <dbReference type="ChEBI" id="CHEBI:58017"/>
    </ligand>
</feature>
<evidence type="ECO:0000259" key="11">
    <source>
        <dbReference type="Pfam" id="PF02885"/>
    </source>
</evidence>
<dbReference type="SUPFAM" id="SSF52418">
    <property type="entry name" value="Nucleoside phosphorylase/phosphoribosyltransferase catalytic domain"/>
    <property type="match status" value="1"/>
</dbReference>
<feature type="binding site" evidence="9">
    <location>
        <position position="130"/>
    </location>
    <ligand>
        <name>5-phospho-alpha-D-ribose 1-diphosphate</name>
        <dbReference type="ChEBI" id="CHEBI:58017"/>
    </ligand>
</feature>
<comment type="subunit">
    <text evidence="9">Homodimer.</text>
</comment>
<evidence type="ECO:0000256" key="2">
    <source>
        <dbReference type="ARBA" id="ARBA00022605"/>
    </source>
</evidence>
<dbReference type="UniPathway" id="UPA00035">
    <property type="reaction ID" value="UER00041"/>
</dbReference>
<evidence type="ECO:0000313" key="13">
    <source>
        <dbReference type="Proteomes" id="UP000527616"/>
    </source>
</evidence>
<proteinExistence type="inferred from homology"/>
<dbReference type="GO" id="GO:0004048">
    <property type="term" value="F:anthranilate phosphoribosyltransferase activity"/>
    <property type="evidence" value="ECO:0007669"/>
    <property type="project" value="UniProtKB-UniRule"/>
</dbReference>
<keyword evidence="6 9" id="KW-0057">Aromatic amino acid biosynthesis</keyword>
<feature type="domain" description="Glycosyl transferase family 3 N-terminal" evidence="11">
    <location>
        <begin position="15"/>
        <end position="76"/>
    </location>
</feature>
<evidence type="ECO:0000259" key="10">
    <source>
        <dbReference type="Pfam" id="PF00591"/>
    </source>
</evidence>
<evidence type="ECO:0000256" key="7">
    <source>
        <dbReference type="ARBA" id="ARBA00052328"/>
    </source>
</evidence>
<dbReference type="InterPro" id="IPR000312">
    <property type="entry name" value="Glycosyl_Trfase_fam3"/>
</dbReference>
<feature type="binding site" evidence="9">
    <location>
        <position position="90"/>
    </location>
    <ligand>
        <name>anthranilate</name>
        <dbReference type="ChEBI" id="CHEBI:16567"/>
        <label>1</label>
    </ligand>
</feature>
<comment type="caution">
    <text evidence="12">The sequence shown here is derived from an EMBL/GenBank/DDBJ whole genome shotgun (WGS) entry which is preliminary data.</text>
</comment>
<dbReference type="Gene3D" id="1.20.970.10">
    <property type="entry name" value="Transferase, Pyrimidine Nucleoside Phosphorylase, Chain C"/>
    <property type="match status" value="1"/>
</dbReference>
<protein>
    <recommendedName>
        <fullName evidence="9">Anthranilate phosphoribosyltransferase</fullName>
        <ecNumber evidence="9">2.4.2.18</ecNumber>
    </recommendedName>
</protein>
<comment type="similarity">
    <text evidence="8">In the C-terminal section; belongs to the anthranilate phosphoribosyltransferase family.</text>
</comment>
<comment type="function">
    <text evidence="9">Catalyzes the transfer of the phosphoribosyl group of 5-phosphorylribose-1-pyrophosphate (PRPP) to anthranilate to yield N-(5'-phosphoribosyl)-anthranilate (PRA).</text>
</comment>
<keyword evidence="13" id="KW-1185">Reference proteome</keyword>
<feature type="binding site" evidence="9">
    <location>
        <position position="102"/>
    </location>
    <ligand>
        <name>Mg(2+)</name>
        <dbReference type="ChEBI" id="CHEBI:18420"/>
        <label>1</label>
    </ligand>
</feature>
<keyword evidence="2 9" id="KW-0028">Amino-acid biosynthesis</keyword>
<comment type="cofactor">
    <cofactor evidence="9">
        <name>Mg(2+)</name>
        <dbReference type="ChEBI" id="CHEBI:18420"/>
    </cofactor>
    <text evidence="9">Binds 2 magnesium ions per monomer.</text>
</comment>
<dbReference type="Proteomes" id="UP000527616">
    <property type="component" value="Unassembled WGS sequence"/>
</dbReference>
<keyword evidence="3 9" id="KW-0328">Glycosyltransferase</keyword>
<feature type="domain" description="Glycosyl transferase family 3" evidence="10">
    <location>
        <begin position="84"/>
        <end position="339"/>
    </location>
</feature>
<keyword evidence="9" id="KW-0460">Magnesium</keyword>
<comment type="pathway">
    <text evidence="1 9">Amino-acid biosynthesis; L-tryptophan biosynthesis; L-tryptophan from chorismate: step 2/5.</text>
</comment>
<name>A0A7Z0ILX7_9ACTN</name>
<dbReference type="InterPro" id="IPR035902">
    <property type="entry name" value="Nuc_phospho_transferase"/>
</dbReference>
<feature type="binding site" evidence="9">
    <location>
        <position position="90"/>
    </location>
    <ligand>
        <name>5-phospho-alpha-D-ribose 1-diphosphate</name>
        <dbReference type="ChEBI" id="CHEBI:58017"/>
    </ligand>
</feature>
<reference evidence="12 13" key="1">
    <citation type="submission" date="2020-07" db="EMBL/GenBank/DDBJ databases">
        <title>Sequencing the genomes of 1000 actinobacteria strains.</title>
        <authorList>
            <person name="Klenk H.-P."/>
        </authorList>
    </citation>
    <scope>NUCLEOTIDE SEQUENCE [LARGE SCALE GENOMIC DNA]</scope>
    <source>
        <strain evidence="12 13">DSM 103164</strain>
    </source>
</reference>
<feature type="binding site" evidence="9">
    <location>
        <begin position="100"/>
        <end position="103"/>
    </location>
    <ligand>
        <name>5-phospho-alpha-D-ribose 1-diphosphate</name>
        <dbReference type="ChEBI" id="CHEBI:58017"/>
    </ligand>
</feature>
<feature type="binding site" evidence="9">
    <location>
        <position position="98"/>
    </location>
    <ligand>
        <name>5-phospho-alpha-D-ribose 1-diphosphate</name>
        <dbReference type="ChEBI" id="CHEBI:58017"/>
    </ligand>
</feature>
<dbReference type="Gene3D" id="3.40.1030.10">
    <property type="entry name" value="Nucleoside phosphorylase/phosphoribosyltransferase catalytic domain"/>
    <property type="match status" value="1"/>
</dbReference>
<keyword evidence="4 9" id="KW-0808">Transferase</keyword>
<feature type="binding site" evidence="9">
    <location>
        <position position="234"/>
    </location>
    <ligand>
        <name>Mg(2+)</name>
        <dbReference type="ChEBI" id="CHEBI:18420"/>
        <label>2</label>
    </ligand>
</feature>
<evidence type="ECO:0000256" key="1">
    <source>
        <dbReference type="ARBA" id="ARBA00004907"/>
    </source>
</evidence>
<feature type="binding site" evidence="9">
    <location>
        <position position="235"/>
    </location>
    <ligand>
        <name>Mg(2+)</name>
        <dbReference type="ChEBI" id="CHEBI:18420"/>
        <label>1</label>
    </ligand>
</feature>
<keyword evidence="5 9" id="KW-0822">Tryptophan biosynthesis</keyword>
<dbReference type="AlphaFoldDB" id="A0A7Z0ILX7"/>
<comment type="similarity">
    <text evidence="9">Belongs to the anthranilate phosphoribosyltransferase family.</text>
</comment>
<evidence type="ECO:0000256" key="5">
    <source>
        <dbReference type="ARBA" id="ARBA00022822"/>
    </source>
</evidence>
<evidence type="ECO:0000256" key="9">
    <source>
        <dbReference type="HAMAP-Rule" id="MF_00211"/>
    </source>
</evidence>
<dbReference type="GO" id="GO:0000287">
    <property type="term" value="F:magnesium ion binding"/>
    <property type="evidence" value="ECO:0007669"/>
    <property type="project" value="UniProtKB-UniRule"/>
</dbReference>
<feature type="binding site" evidence="9">
    <location>
        <begin position="93"/>
        <end position="94"/>
    </location>
    <ligand>
        <name>5-phospho-alpha-D-ribose 1-diphosphate</name>
        <dbReference type="ChEBI" id="CHEBI:58017"/>
    </ligand>
</feature>
<dbReference type="GO" id="GO:0005829">
    <property type="term" value="C:cytosol"/>
    <property type="evidence" value="ECO:0007669"/>
    <property type="project" value="TreeGrafter"/>
</dbReference>
<dbReference type="SUPFAM" id="SSF47648">
    <property type="entry name" value="Nucleoside phosphorylase/phosphoribosyltransferase N-terminal domain"/>
    <property type="match status" value="1"/>
</dbReference>
<sequence length="356" mass="36292">MAATASGSAVPNWPDLLTALVRGADLSTDDARWAMSEVLTGAAVPVQVAAFAVALRAKGETVAELRGLADAMLEHGTPVRLGGETVDVVGSGGDRANTVNISTMAAIVAAAAGARVAKHGNRAASSACGTADVLEELGVVLDPGPQAQPGLLEEAGIVFFFAPRYHPALRHAAQARRELGIATTFNLLGPLANPARPAAQAVGIADARSAPLVAGVIADRGHRGMVFHGGDGLDELTTTTRSRVWLIGGGRVREVALDPAELGLARASLDQLVGGEPALNADIARRTLAGEPGPVRDIVALNAAAALLAYAGPNLDRDLAEQLRPRLADAVAAMESGAATAKLEAWAAATRRAADR</sequence>
<dbReference type="NCBIfam" id="TIGR01245">
    <property type="entry name" value="trpD"/>
    <property type="match status" value="1"/>
</dbReference>
<evidence type="ECO:0000256" key="8">
    <source>
        <dbReference type="ARBA" id="ARBA00061188"/>
    </source>
</evidence>
<dbReference type="InterPro" id="IPR036320">
    <property type="entry name" value="Glycosyl_Trfase_fam3_N_dom_sf"/>
</dbReference>
<dbReference type="RefSeq" id="WP_343045959.1">
    <property type="nucleotide sequence ID" value="NZ_JACBZS010000001.1"/>
</dbReference>
<evidence type="ECO:0000256" key="6">
    <source>
        <dbReference type="ARBA" id="ARBA00023141"/>
    </source>
</evidence>
<dbReference type="GO" id="GO:0000162">
    <property type="term" value="P:L-tryptophan biosynthetic process"/>
    <property type="evidence" value="ECO:0007669"/>
    <property type="project" value="UniProtKB-UniRule"/>
</dbReference>
<dbReference type="Pfam" id="PF02885">
    <property type="entry name" value="Glycos_trans_3N"/>
    <property type="match status" value="1"/>
</dbReference>
<feature type="binding site" evidence="9">
    <location>
        <position position="121"/>
    </location>
    <ligand>
        <name>anthranilate</name>
        <dbReference type="ChEBI" id="CHEBI:16567"/>
        <label>1</label>
    </ligand>
</feature>
<comment type="catalytic activity">
    <reaction evidence="7 9">
        <text>N-(5-phospho-beta-D-ribosyl)anthranilate + diphosphate = 5-phospho-alpha-D-ribose 1-diphosphate + anthranilate</text>
        <dbReference type="Rhea" id="RHEA:11768"/>
        <dbReference type="ChEBI" id="CHEBI:16567"/>
        <dbReference type="ChEBI" id="CHEBI:18277"/>
        <dbReference type="ChEBI" id="CHEBI:33019"/>
        <dbReference type="ChEBI" id="CHEBI:58017"/>
        <dbReference type="EC" id="2.4.2.18"/>
    </reaction>
</comment>
<accession>A0A7Z0ILX7</accession>
<comment type="caution">
    <text evidence="9">Lacks conserved residue(s) required for the propagation of feature annotation.</text>
</comment>
<feature type="binding site" evidence="9">
    <location>
        <position position="176"/>
    </location>
    <ligand>
        <name>anthranilate</name>
        <dbReference type="ChEBI" id="CHEBI:16567"/>
        <label>2</label>
    </ligand>
</feature>
<dbReference type="PANTHER" id="PTHR43285:SF2">
    <property type="entry name" value="ANTHRANILATE PHOSPHORIBOSYLTRANSFERASE"/>
    <property type="match status" value="1"/>
</dbReference>
<dbReference type="EC" id="2.4.2.18" evidence="9"/>
<evidence type="ECO:0000256" key="4">
    <source>
        <dbReference type="ARBA" id="ARBA00022679"/>
    </source>
</evidence>
<evidence type="ECO:0000256" key="3">
    <source>
        <dbReference type="ARBA" id="ARBA00022676"/>
    </source>
</evidence>
<dbReference type="HAMAP" id="MF_00211">
    <property type="entry name" value="TrpD"/>
    <property type="match status" value="1"/>
</dbReference>
<gene>
    <name evidence="9" type="primary">trpD</name>
    <name evidence="12" type="ORF">GGQ54_002596</name>
</gene>
<evidence type="ECO:0000313" key="12">
    <source>
        <dbReference type="EMBL" id="NYI72036.1"/>
    </source>
</evidence>
<dbReference type="InterPro" id="IPR005940">
    <property type="entry name" value="Anthranilate_Pribosyl_Tfrase"/>
</dbReference>
<dbReference type="EMBL" id="JACBZS010000001">
    <property type="protein sequence ID" value="NYI72036.1"/>
    <property type="molecule type" value="Genomic_DNA"/>
</dbReference>